<sequence length="214" mass="23956">MTEMNFTKYLQTVPLHNGSFDLFVPLQSDIQQAYLEQKSVDANADFPYWAKVWPSAIGLSMFLQAHPQLLQDKQVLELAAGLGLPSLVAAKYAQSVCCSDYVKAPLDFVEASADHHQLTNIDYQIINWFTVPSTITADVLLLSDINYEPAAFAVLFEMIQVFLAKQTTIILSTPQRLLAKPFIAQLLAFSTFQTEIEVLENGVSVWVQVLLLQQ</sequence>
<gene>
    <name evidence="1" type="ORF">ACFOW1_08080</name>
</gene>
<keyword evidence="1" id="KW-0489">Methyltransferase</keyword>
<reference evidence="2" key="1">
    <citation type="journal article" date="2019" name="Int. J. Syst. Evol. Microbiol.">
        <title>The Global Catalogue of Microorganisms (GCM) 10K type strain sequencing project: providing services to taxonomists for standard genome sequencing and annotation.</title>
        <authorList>
            <consortium name="The Broad Institute Genomics Platform"/>
            <consortium name="The Broad Institute Genome Sequencing Center for Infectious Disease"/>
            <person name="Wu L."/>
            <person name="Ma J."/>
        </authorList>
    </citation>
    <scope>NUCLEOTIDE SEQUENCE [LARGE SCALE GENOMIC DNA]</scope>
    <source>
        <strain evidence="2">CECT 8010</strain>
    </source>
</reference>
<dbReference type="InterPro" id="IPR029063">
    <property type="entry name" value="SAM-dependent_MTases_sf"/>
</dbReference>
<comment type="caution">
    <text evidence="1">The sequence shown here is derived from an EMBL/GenBank/DDBJ whole genome shotgun (WGS) entry which is preliminary data.</text>
</comment>
<evidence type="ECO:0000313" key="1">
    <source>
        <dbReference type="EMBL" id="MFC4231845.1"/>
    </source>
</evidence>
<dbReference type="PANTHER" id="PTHR14614:SF130">
    <property type="entry name" value="PROTEIN-LYSINE N-METHYLTRANSFERASE EEF2KMT"/>
    <property type="match status" value="1"/>
</dbReference>
<name>A0ABV8PX83_9BACT</name>
<dbReference type="Gene3D" id="3.40.50.150">
    <property type="entry name" value="Vaccinia Virus protein VP39"/>
    <property type="match status" value="1"/>
</dbReference>
<keyword evidence="2" id="KW-1185">Reference proteome</keyword>
<organism evidence="1 2">
    <name type="scientific">Parasediminibacterium paludis</name>
    <dbReference type="NCBI Taxonomy" id="908966"/>
    <lineage>
        <taxon>Bacteria</taxon>
        <taxon>Pseudomonadati</taxon>
        <taxon>Bacteroidota</taxon>
        <taxon>Chitinophagia</taxon>
        <taxon>Chitinophagales</taxon>
        <taxon>Chitinophagaceae</taxon>
        <taxon>Parasediminibacterium</taxon>
    </lineage>
</organism>
<dbReference type="SUPFAM" id="SSF53335">
    <property type="entry name" value="S-adenosyl-L-methionine-dependent methyltransferases"/>
    <property type="match status" value="1"/>
</dbReference>
<proteinExistence type="predicted"/>
<evidence type="ECO:0000313" key="2">
    <source>
        <dbReference type="Proteomes" id="UP001595906"/>
    </source>
</evidence>
<protein>
    <submittedName>
        <fullName evidence="1">Class I SAM-dependent methyltransferase</fullName>
    </submittedName>
</protein>
<dbReference type="Proteomes" id="UP001595906">
    <property type="component" value="Unassembled WGS sequence"/>
</dbReference>
<dbReference type="GO" id="GO:0008168">
    <property type="term" value="F:methyltransferase activity"/>
    <property type="evidence" value="ECO:0007669"/>
    <property type="project" value="UniProtKB-KW"/>
</dbReference>
<dbReference type="PANTHER" id="PTHR14614">
    <property type="entry name" value="HEPATOCELLULAR CARCINOMA-ASSOCIATED ANTIGEN"/>
    <property type="match status" value="1"/>
</dbReference>
<dbReference type="RefSeq" id="WP_379013456.1">
    <property type="nucleotide sequence ID" value="NZ_JBHSDC010000012.1"/>
</dbReference>
<keyword evidence="1" id="KW-0808">Transferase</keyword>
<dbReference type="InterPro" id="IPR019410">
    <property type="entry name" value="Methyltransf_16"/>
</dbReference>
<accession>A0ABV8PX83</accession>
<dbReference type="GO" id="GO:0032259">
    <property type="term" value="P:methylation"/>
    <property type="evidence" value="ECO:0007669"/>
    <property type="project" value="UniProtKB-KW"/>
</dbReference>
<dbReference type="EMBL" id="JBHSDC010000012">
    <property type="protein sequence ID" value="MFC4231845.1"/>
    <property type="molecule type" value="Genomic_DNA"/>
</dbReference>
<dbReference type="Pfam" id="PF10294">
    <property type="entry name" value="Methyltransf_16"/>
    <property type="match status" value="1"/>
</dbReference>